<sequence>MYAPPQNQEMSYLEHVQRRHEDKGCAYAWYSFKQPPSAHTYPFPSFCSCPLPTLVRLVLLLLLLRDLRVLLGVYLLLLSSK</sequence>
<keyword evidence="2" id="KW-1185">Reference proteome</keyword>
<evidence type="ECO:0000313" key="1">
    <source>
        <dbReference type="EMBL" id="MQL89496.1"/>
    </source>
</evidence>
<protein>
    <submittedName>
        <fullName evidence="1">Uncharacterized protein</fullName>
    </submittedName>
</protein>
<name>A0A843V2X0_COLES</name>
<gene>
    <name evidence="1" type="ORF">Taro_022084</name>
</gene>
<dbReference type="OrthoDB" id="786492at2759"/>
<evidence type="ECO:0000313" key="2">
    <source>
        <dbReference type="Proteomes" id="UP000652761"/>
    </source>
</evidence>
<dbReference type="AlphaFoldDB" id="A0A843V2X0"/>
<accession>A0A843V2X0</accession>
<dbReference type="EMBL" id="NMUH01001154">
    <property type="protein sequence ID" value="MQL89496.1"/>
    <property type="molecule type" value="Genomic_DNA"/>
</dbReference>
<organism evidence="1 2">
    <name type="scientific">Colocasia esculenta</name>
    <name type="common">Wild taro</name>
    <name type="synonym">Arum esculentum</name>
    <dbReference type="NCBI Taxonomy" id="4460"/>
    <lineage>
        <taxon>Eukaryota</taxon>
        <taxon>Viridiplantae</taxon>
        <taxon>Streptophyta</taxon>
        <taxon>Embryophyta</taxon>
        <taxon>Tracheophyta</taxon>
        <taxon>Spermatophyta</taxon>
        <taxon>Magnoliopsida</taxon>
        <taxon>Liliopsida</taxon>
        <taxon>Araceae</taxon>
        <taxon>Aroideae</taxon>
        <taxon>Colocasieae</taxon>
        <taxon>Colocasia</taxon>
    </lineage>
</organism>
<comment type="caution">
    <text evidence="1">The sequence shown here is derived from an EMBL/GenBank/DDBJ whole genome shotgun (WGS) entry which is preliminary data.</text>
</comment>
<reference evidence="1" key="1">
    <citation type="submission" date="2017-07" db="EMBL/GenBank/DDBJ databases">
        <title>Taro Niue Genome Assembly and Annotation.</title>
        <authorList>
            <person name="Atibalentja N."/>
            <person name="Keating K."/>
            <person name="Fields C.J."/>
        </authorList>
    </citation>
    <scope>NUCLEOTIDE SEQUENCE</scope>
    <source>
        <strain evidence="1">Niue_2</strain>
        <tissue evidence="1">Leaf</tissue>
    </source>
</reference>
<dbReference type="Proteomes" id="UP000652761">
    <property type="component" value="Unassembled WGS sequence"/>
</dbReference>
<proteinExistence type="predicted"/>